<dbReference type="Gene3D" id="3.40.390.10">
    <property type="entry name" value="Collagenase (Catalytic Domain)"/>
    <property type="match status" value="1"/>
</dbReference>
<evidence type="ECO:0000313" key="3">
    <source>
        <dbReference type="EMBL" id="KAB1070132.1"/>
    </source>
</evidence>
<dbReference type="Pfam" id="PF01400">
    <property type="entry name" value="Astacin"/>
    <property type="match status" value="1"/>
</dbReference>
<dbReference type="AlphaFoldDB" id="A0A6L3SQU3"/>
<dbReference type="GO" id="GO:0004222">
    <property type="term" value="F:metalloendopeptidase activity"/>
    <property type="evidence" value="ECO:0007669"/>
    <property type="project" value="InterPro"/>
</dbReference>
<dbReference type="RefSeq" id="WP_151005424.1">
    <property type="nucleotide sequence ID" value="NZ_BPQY01000323.1"/>
</dbReference>
<dbReference type="OrthoDB" id="223957at2"/>
<evidence type="ECO:0000259" key="2">
    <source>
        <dbReference type="SMART" id="SM00235"/>
    </source>
</evidence>
<gene>
    <name evidence="3" type="ORF">F6X53_30455</name>
</gene>
<reference evidence="3 4" key="1">
    <citation type="submission" date="2019-09" db="EMBL/GenBank/DDBJ databases">
        <title>YIM 48816 draft genome.</title>
        <authorList>
            <person name="Jiang L."/>
        </authorList>
    </citation>
    <scope>NUCLEOTIDE SEQUENCE [LARGE SCALE GENOMIC DNA]</scope>
    <source>
        <strain evidence="3 4">YIM 48816</strain>
    </source>
</reference>
<comment type="caution">
    <text evidence="3">The sequence shown here is derived from an EMBL/GenBank/DDBJ whole genome shotgun (WGS) entry which is preliminary data.</text>
</comment>
<dbReference type="EMBL" id="VZZK01000068">
    <property type="protein sequence ID" value="KAB1070132.1"/>
    <property type="molecule type" value="Genomic_DNA"/>
</dbReference>
<evidence type="ECO:0000256" key="1">
    <source>
        <dbReference type="SAM" id="SignalP"/>
    </source>
</evidence>
<keyword evidence="1" id="KW-0732">Signal</keyword>
<proteinExistence type="predicted"/>
<feature type="domain" description="Peptidase metallopeptidase" evidence="2">
    <location>
        <begin position="62"/>
        <end position="210"/>
    </location>
</feature>
<feature type="chain" id="PRO_5026946133" description="Peptidase metallopeptidase domain-containing protein" evidence="1">
    <location>
        <begin position="22"/>
        <end position="300"/>
    </location>
</feature>
<sequence>MKCIPFLATLLLAFSSSASTAHDLWGIANPALHDPEIMVANDLASAANSQPATSKERYILERALLWRPGAALRACFLNGSSSDQDAVASAIDALNLSANKVNLTVNFVGDCSSSGAPEIRISFQDGCCFAYVGRTALHSQLRGRPTVYLQPGLPKYIIQHEILHAFGVHHEHQNPDGANCYDNLINVASYASSNGWNVTTVEDNLRVLGRNQRKFLFSTDRDEKSITHYHIPAEHLKGGKSDPCFVKVNTVLSQGDYLGLRIAYPMGSDGAKARSEAVVAISTNKLPGRLPEFFKSVSLE</sequence>
<feature type="signal peptide" evidence="1">
    <location>
        <begin position="1"/>
        <end position="21"/>
    </location>
</feature>
<dbReference type="SUPFAM" id="SSF55486">
    <property type="entry name" value="Metalloproteases ('zincins'), catalytic domain"/>
    <property type="match status" value="1"/>
</dbReference>
<keyword evidence="4" id="KW-1185">Reference proteome</keyword>
<dbReference type="GO" id="GO:0008270">
    <property type="term" value="F:zinc ion binding"/>
    <property type="evidence" value="ECO:0007669"/>
    <property type="project" value="InterPro"/>
</dbReference>
<evidence type="ECO:0000313" key="4">
    <source>
        <dbReference type="Proteomes" id="UP000474159"/>
    </source>
</evidence>
<organism evidence="3 4">
    <name type="scientific">Methylobacterium soli</name>
    <dbReference type="NCBI Taxonomy" id="553447"/>
    <lineage>
        <taxon>Bacteria</taxon>
        <taxon>Pseudomonadati</taxon>
        <taxon>Pseudomonadota</taxon>
        <taxon>Alphaproteobacteria</taxon>
        <taxon>Hyphomicrobiales</taxon>
        <taxon>Methylobacteriaceae</taxon>
        <taxon>Methylobacterium</taxon>
    </lineage>
</organism>
<dbReference type="Proteomes" id="UP000474159">
    <property type="component" value="Unassembled WGS sequence"/>
</dbReference>
<dbReference type="InterPro" id="IPR001506">
    <property type="entry name" value="Peptidase_M12A"/>
</dbReference>
<dbReference type="InterPro" id="IPR024079">
    <property type="entry name" value="MetalloPept_cat_dom_sf"/>
</dbReference>
<dbReference type="GO" id="GO:0006508">
    <property type="term" value="P:proteolysis"/>
    <property type="evidence" value="ECO:0007669"/>
    <property type="project" value="InterPro"/>
</dbReference>
<accession>A0A6L3SQU3</accession>
<protein>
    <recommendedName>
        <fullName evidence="2">Peptidase metallopeptidase domain-containing protein</fullName>
    </recommendedName>
</protein>
<dbReference type="InterPro" id="IPR006026">
    <property type="entry name" value="Peptidase_Metallo"/>
</dbReference>
<name>A0A6L3SQU3_9HYPH</name>
<dbReference type="SMART" id="SM00235">
    <property type="entry name" value="ZnMc"/>
    <property type="match status" value="1"/>
</dbReference>